<evidence type="ECO:0000313" key="2">
    <source>
        <dbReference type="EMBL" id="POS68574.1"/>
    </source>
</evidence>
<protein>
    <recommendedName>
        <fullName evidence="4">Cell surface protein</fullName>
    </recommendedName>
</protein>
<feature type="compositionally biased region" description="Low complexity" evidence="1">
    <location>
        <begin position="22"/>
        <end position="42"/>
    </location>
</feature>
<evidence type="ECO:0008006" key="4">
    <source>
        <dbReference type="Google" id="ProtNLM"/>
    </source>
</evidence>
<dbReference type="InParanoid" id="A0A2P5HE88"/>
<feature type="compositionally biased region" description="Basic and acidic residues" evidence="1">
    <location>
        <begin position="147"/>
        <end position="157"/>
    </location>
</feature>
<evidence type="ECO:0000256" key="1">
    <source>
        <dbReference type="SAM" id="MobiDB-lite"/>
    </source>
</evidence>
<dbReference type="Proteomes" id="UP000094444">
    <property type="component" value="Unassembled WGS sequence"/>
</dbReference>
<reference evidence="2" key="1">
    <citation type="submission" date="2017-09" db="EMBL/GenBank/DDBJ databases">
        <title>Polyketide synthases of a Diaporthe helianthi virulent isolate.</title>
        <authorList>
            <person name="Baroncelli R."/>
        </authorList>
    </citation>
    <scope>NUCLEOTIDE SEQUENCE [LARGE SCALE GENOMIC DNA]</scope>
    <source>
        <strain evidence="2">7/96</strain>
    </source>
</reference>
<feature type="region of interest" description="Disordered" evidence="1">
    <location>
        <begin position="1"/>
        <end position="208"/>
    </location>
</feature>
<comment type="caution">
    <text evidence="2">The sequence shown here is derived from an EMBL/GenBank/DDBJ whole genome shotgun (WGS) entry which is preliminary data.</text>
</comment>
<accession>A0A2P5HE88</accession>
<feature type="compositionally biased region" description="Basic and acidic residues" evidence="1">
    <location>
        <begin position="7"/>
        <end position="19"/>
    </location>
</feature>
<name>A0A2P5HE88_DIAHE</name>
<sequence length="270" mass="26783">MSGIINKVKDALHSDKSHEQPTSATGTGISTTDTHTGGISHSPAAHTGAHPGGIGSTGSHSTAAHTGAHPGGIGSAGTHSDAAGLGSKGHTGHTGTHVGGVDSTATPSVGGIGTHSAGSIGSTGTHAGVGTTGYNEHNSKIANVADPRIDSDRDHRGAPGVAGTSHIGSGPGPAANTAGPHKSDMLNKVDPRVDSDLNGSKTVGGNKTYQQTANTSVAHKDPTDAAQVPPSVLREHVGDPDILHNDPHHGHDQRHGSVSHQEAHVVGKNI</sequence>
<keyword evidence="3" id="KW-1185">Reference proteome</keyword>
<gene>
    <name evidence="2" type="ORF">DHEL01_v213032</name>
</gene>
<dbReference type="EMBL" id="MAVT02003946">
    <property type="protein sequence ID" value="POS68574.1"/>
    <property type="molecule type" value="Genomic_DNA"/>
</dbReference>
<dbReference type="PANTHER" id="PTHR39606:SF1">
    <property type="entry name" value="CELL SURFACE PROTEIN"/>
    <property type="match status" value="1"/>
</dbReference>
<feature type="compositionally biased region" description="Polar residues" evidence="1">
    <location>
        <begin position="197"/>
        <end position="208"/>
    </location>
</feature>
<organism evidence="2 3">
    <name type="scientific">Diaporthe helianthi</name>
    <dbReference type="NCBI Taxonomy" id="158607"/>
    <lineage>
        <taxon>Eukaryota</taxon>
        <taxon>Fungi</taxon>
        <taxon>Dikarya</taxon>
        <taxon>Ascomycota</taxon>
        <taxon>Pezizomycotina</taxon>
        <taxon>Sordariomycetes</taxon>
        <taxon>Sordariomycetidae</taxon>
        <taxon>Diaporthales</taxon>
        <taxon>Diaporthaceae</taxon>
        <taxon>Diaporthe</taxon>
    </lineage>
</organism>
<dbReference type="AlphaFoldDB" id="A0A2P5HE88"/>
<dbReference type="PANTHER" id="PTHR39606">
    <property type="entry name" value="SURFACE PROTEIN, PUTATIVE-RELATED"/>
    <property type="match status" value="1"/>
</dbReference>
<proteinExistence type="predicted"/>
<feature type="compositionally biased region" description="Basic and acidic residues" evidence="1">
    <location>
        <begin position="181"/>
        <end position="195"/>
    </location>
</feature>
<evidence type="ECO:0000313" key="3">
    <source>
        <dbReference type="Proteomes" id="UP000094444"/>
    </source>
</evidence>
<dbReference type="STRING" id="158607.A0A2P5HE88"/>
<dbReference type="OrthoDB" id="2590867at2759"/>
<feature type="region of interest" description="Disordered" evidence="1">
    <location>
        <begin position="236"/>
        <end position="270"/>
    </location>
</feature>
<feature type="compositionally biased region" description="Polar residues" evidence="1">
    <location>
        <begin position="116"/>
        <end position="125"/>
    </location>
</feature>